<evidence type="ECO:0000313" key="4">
    <source>
        <dbReference type="EMBL" id="WPH01562.1"/>
    </source>
</evidence>
<organism evidence="4 5">
    <name type="scientific">Acrodontium crateriforme</name>
    <dbReference type="NCBI Taxonomy" id="150365"/>
    <lineage>
        <taxon>Eukaryota</taxon>
        <taxon>Fungi</taxon>
        <taxon>Dikarya</taxon>
        <taxon>Ascomycota</taxon>
        <taxon>Pezizomycotina</taxon>
        <taxon>Dothideomycetes</taxon>
        <taxon>Dothideomycetidae</taxon>
        <taxon>Mycosphaerellales</taxon>
        <taxon>Teratosphaeriaceae</taxon>
        <taxon>Acrodontium</taxon>
    </lineage>
</organism>
<dbReference type="InterPro" id="IPR001138">
    <property type="entry name" value="Zn2Cys6_DnaBD"/>
</dbReference>
<proteinExistence type="predicted"/>
<dbReference type="Proteomes" id="UP001303373">
    <property type="component" value="Chromosome 6"/>
</dbReference>
<dbReference type="SMART" id="SM00066">
    <property type="entry name" value="GAL4"/>
    <property type="match status" value="1"/>
</dbReference>
<sequence>MNQQQPYQRFPPDGAYSFPGNPFQNNNQPSYPYPAPPPIAPQQLEQHQLDQQQQRQQQQQQFNFQSYRPLPTGNPQLHDQQQQSLQPASASQPRTSQRPPAQRNTNNDLEQQLRNVLQERPQVPQVSTNHQVNTSHQVNTNHLANTTHQVNTAQQVNAAQQVNTRADNEDDDEEDEEEEDENEPIFNIPPPPEASFANEEELEKSMHAWSLEHGYELVRRSTKKNANGVLYKRYYHCSKQGKAASSRNAPSSTKARSNRKSIRTGCPMSVAAVAVDPANPEGEWQIRHRKTHHNHGPMDALLLTGHRRRARDGGVQKAVDGLFAIGTSTAQVLQFLQRTNPNGLFTKTDVANMKLKYKKYGTCVHAESARSRLPDNRPPACQICREKKTKCDRARPICGTCAAANIECVYDRQPNTHFDPNETNLTAMQDDNDILPDADAQRTQVPQSNRRGKEKSAADRAAAQQILADLQSYQAQHVLPPTRLSVQSSQVEILAYSTCGNGDCYKSIPTLQNEASWPEYSAAFLEAAMKENTHEVLSGAKIEPSKPDDDCEIEEWNEYVKQLAIFRRRNSALLGAIWGTLAPQFRTRIQNLDTADAVWQTLNDICQPTGSYHAFNLYSEIQSISLANSADLKDYISRLETTYNALRRMKTSNGLPRTTGRPRFGTTPLARVLFPGQSAQGGSRSNESTISDPVFPEEALCFHFLKNLGPDHRRWVEDICATNNVAGFGTGPRMGFADLTKRALEKDMLARRQRR</sequence>
<dbReference type="Gene3D" id="4.10.240.10">
    <property type="entry name" value="Zn(2)-C6 fungal-type DNA-binding domain"/>
    <property type="match status" value="1"/>
</dbReference>
<accession>A0AAQ3MAY1</accession>
<keyword evidence="1" id="KW-0539">Nucleus</keyword>
<dbReference type="SUPFAM" id="SSF57701">
    <property type="entry name" value="Zn2/Cys6 DNA-binding domain"/>
    <property type="match status" value="1"/>
</dbReference>
<feature type="compositionally biased region" description="Low complexity" evidence="2">
    <location>
        <begin position="75"/>
        <end position="93"/>
    </location>
</feature>
<reference evidence="4 5" key="1">
    <citation type="submission" date="2023-11" db="EMBL/GenBank/DDBJ databases">
        <title>An acidophilic fungus is an integral part of prey digestion in a carnivorous sundew plant.</title>
        <authorList>
            <person name="Tsai I.J."/>
        </authorList>
    </citation>
    <scope>NUCLEOTIDE SEQUENCE [LARGE SCALE GENOMIC DNA]</scope>
    <source>
        <strain evidence="4">169a</strain>
    </source>
</reference>
<evidence type="ECO:0000313" key="5">
    <source>
        <dbReference type="Proteomes" id="UP001303373"/>
    </source>
</evidence>
<feature type="region of interest" description="Disordered" evidence="2">
    <location>
        <begin position="440"/>
        <end position="461"/>
    </location>
</feature>
<feature type="compositionally biased region" description="Low complexity" evidence="2">
    <location>
        <begin position="41"/>
        <end position="65"/>
    </location>
</feature>
<dbReference type="PROSITE" id="PS50048">
    <property type="entry name" value="ZN2_CY6_FUNGAL_2"/>
    <property type="match status" value="1"/>
</dbReference>
<feature type="region of interest" description="Disordered" evidence="2">
    <location>
        <begin position="240"/>
        <end position="262"/>
    </location>
</feature>
<dbReference type="InterPro" id="IPR036864">
    <property type="entry name" value="Zn2-C6_fun-type_DNA-bd_sf"/>
</dbReference>
<feature type="compositionally biased region" description="Low complexity" evidence="2">
    <location>
        <begin position="18"/>
        <end position="30"/>
    </location>
</feature>
<keyword evidence="5" id="KW-1185">Reference proteome</keyword>
<dbReference type="EMBL" id="CP138585">
    <property type="protein sequence ID" value="WPH01562.1"/>
    <property type="molecule type" value="Genomic_DNA"/>
</dbReference>
<feature type="compositionally biased region" description="Acidic residues" evidence="2">
    <location>
        <begin position="168"/>
        <end position="183"/>
    </location>
</feature>
<feature type="region of interest" description="Disordered" evidence="2">
    <location>
        <begin position="160"/>
        <end position="195"/>
    </location>
</feature>
<evidence type="ECO:0000259" key="3">
    <source>
        <dbReference type="PROSITE" id="PS50048"/>
    </source>
</evidence>
<dbReference type="CDD" id="cd00067">
    <property type="entry name" value="GAL4"/>
    <property type="match status" value="1"/>
</dbReference>
<protein>
    <recommendedName>
        <fullName evidence="3">Zn(2)-C6 fungal-type domain-containing protein</fullName>
    </recommendedName>
</protein>
<dbReference type="GO" id="GO:0008270">
    <property type="term" value="F:zinc ion binding"/>
    <property type="evidence" value="ECO:0007669"/>
    <property type="project" value="InterPro"/>
</dbReference>
<dbReference type="Pfam" id="PF03101">
    <property type="entry name" value="FAR1"/>
    <property type="match status" value="1"/>
</dbReference>
<dbReference type="InterPro" id="IPR004330">
    <property type="entry name" value="FAR1_DNA_bnd_dom"/>
</dbReference>
<gene>
    <name evidence="4" type="ORF">R9X50_00440900</name>
</gene>
<dbReference type="Pfam" id="PF00172">
    <property type="entry name" value="Zn_clus"/>
    <property type="match status" value="1"/>
</dbReference>
<dbReference type="GO" id="GO:0000981">
    <property type="term" value="F:DNA-binding transcription factor activity, RNA polymerase II-specific"/>
    <property type="evidence" value="ECO:0007669"/>
    <property type="project" value="InterPro"/>
</dbReference>
<dbReference type="Pfam" id="PF14223">
    <property type="entry name" value="Retrotran_gag_2"/>
    <property type="match status" value="1"/>
</dbReference>
<feature type="domain" description="Zn(2)-C6 fungal-type" evidence="3">
    <location>
        <begin position="380"/>
        <end position="410"/>
    </location>
</feature>
<feature type="region of interest" description="Disordered" evidence="2">
    <location>
        <begin position="1"/>
        <end position="106"/>
    </location>
</feature>
<feature type="compositionally biased region" description="Polar residues" evidence="2">
    <location>
        <begin position="94"/>
        <end position="106"/>
    </location>
</feature>
<dbReference type="PROSITE" id="PS00463">
    <property type="entry name" value="ZN2_CY6_FUNGAL_1"/>
    <property type="match status" value="1"/>
</dbReference>
<evidence type="ECO:0000256" key="1">
    <source>
        <dbReference type="ARBA" id="ARBA00023242"/>
    </source>
</evidence>
<name>A0AAQ3MAY1_9PEZI</name>
<dbReference type="PANTHER" id="PTHR47718">
    <property type="entry name" value="OS01G0519700 PROTEIN"/>
    <property type="match status" value="1"/>
</dbReference>
<feature type="compositionally biased region" description="Polar residues" evidence="2">
    <location>
        <begin position="243"/>
        <end position="255"/>
    </location>
</feature>
<feature type="compositionally biased region" description="Pro residues" evidence="2">
    <location>
        <begin position="31"/>
        <end position="40"/>
    </location>
</feature>
<evidence type="ECO:0000256" key="2">
    <source>
        <dbReference type="SAM" id="MobiDB-lite"/>
    </source>
</evidence>
<dbReference type="AlphaFoldDB" id="A0AAQ3MAY1"/>